<evidence type="ECO:0000313" key="16">
    <source>
        <dbReference type="Proteomes" id="UP000017200"/>
    </source>
</evidence>
<dbReference type="EnsemblFungi" id="MVLG_06971T0">
    <property type="protein sequence ID" value="MVLG_06971T0"/>
    <property type="gene ID" value="MVLG_06971"/>
</dbReference>
<dbReference type="FunFam" id="3.40.50.720:FF:000468">
    <property type="entry name" value="Short-chain dehydrogenase, putative"/>
    <property type="match status" value="1"/>
</dbReference>
<dbReference type="HOGENOM" id="CLU_010194_3_0_1"/>
<dbReference type="SUPFAM" id="SSF51735">
    <property type="entry name" value="NAD(P)-binding Rossmann-fold domains"/>
    <property type="match status" value="1"/>
</dbReference>
<keyword evidence="13" id="KW-1133">Transmembrane helix</keyword>
<dbReference type="GO" id="GO:0047560">
    <property type="term" value="F:3-dehydrosphinganine reductase activity"/>
    <property type="evidence" value="ECO:0007669"/>
    <property type="project" value="UniProtKB-EC"/>
</dbReference>
<evidence type="ECO:0000256" key="10">
    <source>
        <dbReference type="ARBA" id="ARBA00044737"/>
    </source>
</evidence>
<evidence type="ECO:0000313" key="15">
    <source>
        <dbReference type="EnsemblFungi" id="MVLG_06971T0"/>
    </source>
</evidence>
<dbReference type="EMBL" id="GL541817">
    <property type="protein sequence ID" value="KDE02476.1"/>
    <property type="molecule type" value="Genomic_DNA"/>
</dbReference>
<reference evidence="16" key="1">
    <citation type="submission" date="2010-11" db="EMBL/GenBank/DDBJ databases">
        <title>The genome sequence of Microbotryum violaceum strain p1A1 Lamole.</title>
        <authorList>
            <person name="Cuomo C."/>
            <person name="Perlin M."/>
            <person name="Young S.K."/>
            <person name="Zeng Q."/>
            <person name="Gargeya S."/>
            <person name="Alvarado L."/>
            <person name="Berlin A."/>
            <person name="Chapman S.B."/>
            <person name="Chen Z."/>
            <person name="Freedman E."/>
            <person name="Gellesch M."/>
            <person name="Goldberg J."/>
            <person name="Griggs A."/>
            <person name="Gujja S."/>
            <person name="Heilman E."/>
            <person name="Heiman D."/>
            <person name="Howarth C."/>
            <person name="Mehta T."/>
            <person name="Neiman D."/>
            <person name="Pearson M."/>
            <person name="Roberts A."/>
            <person name="Saif S."/>
            <person name="Shea T."/>
            <person name="Shenoy N."/>
            <person name="Sisk P."/>
            <person name="Stolte C."/>
            <person name="Sykes S."/>
            <person name="White J."/>
            <person name="Yandava C."/>
            <person name="Haas B."/>
            <person name="Nusbaum C."/>
            <person name="Birren B."/>
        </authorList>
    </citation>
    <scope>NUCLEOTIDE SEQUENCE [LARGE SCALE GENOMIC DNA]</scope>
    <source>
        <strain evidence="16">p1A1 Lamole</strain>
    </source>
</reference>
<comment type="pathway">
    <text evidence="2">Lipid metabolism; sphingolipid metabolism.</text>
</comment>
<keyword evidence="6" id="KW-0746">Sphingolipid metabolism</keyword>
<keyword evidence="13" id="KW-0472">Membrane</keyword>
<reference evidence="14 16" key="3">
    <citation type="journal article" date="2015" name="BMC Genomics">
        <title>Sex and parasites: genomic and transcriptomic analysis of Microbotryum lychnidis-dioicae, the biotrophic and plant-castrating anther smut fungus.</title>
        <authorList>
            <person name="Perlin M.H."/>
            <person name="Amselem J."/>
            <person name="Fontanillas E."/>
            <person name="Toh S.S."/>
            <person name="Chen Z."/>
            <person name="Goldberg J."/>
            <person name="Duplessis S."/>
            <person name="Henrissat B."/>
            <person name="Young S."/>
            <person name="Zeng Q."/>
            <person name="Aguileta G."/>
            <person name="Petit E."/>
            <person name="Badouin H."/>
            <person name="Andrews J."/>
            <person name="Razeeq D."/>
            <person name="Gabaldon T."/>
            <person name="Quesneville H."/>
            <person name="Giraud T."/>
            <person name="Hood M.E."/>
            <person name="Schultz D.J."/>
            <person name="Cuomo C.A."/>
        </authorList>
    </citation>
    <scope>NUCLEOTIDE SEQUENCE [LARGE SCALE GENOMIC DNA]</scope>
    <source>
        <strain evidence="16">p1A1 Lamole</strain>
        <strain evidence="14">P1A1 Lamole</strain>
    </source>
</reference>
<proteinExistence type="predicted"/>
<dbReference type="InParanoid" id="U5HIX3"/>
<evidence type="ECO:0000256" key="7">
    <source>
        <dbReference type="ARBA" id="ARBA00023002"/>
    </source>
</evidence>
<protein>
    <recommendedName>
        <fullName evidence="9">3-dehydrosphinganine reductase</fullName>
        <ecNumber evidence="9">1.1.1.102</ecNumber>
    </recommendedName>
</protein>
<sequence length="417" mass="45652">MDGAGSVARAGFWPKLDQVRGEFHPFHEDDSSGSVRYVEHDEQSSPARQRRQLTTIGTSSDPLSATAASLTRRLMSSAHTWIPSSIAIPYITAAFALLVTSIVVLMSFLWRRRIDFSGKHCYIGGGSEGLGLALACLLVERGAHVSIVSRSKVKLEAALARIETHRQSPSQHIASYACDLTLADDAAATLNLACEKLGEAPDFVFACAGGTIPGFFADLEAESHWQGMQWNFKTALCTVHEATRRMRQEGKPGKIVFTASVLAMMGFAGYSAYTPSKYAIRGLAETLRNELQMYGISVHLFLPATILSPGFVEEQKVKPAMTRRIEGPDVGLTPEVVAAHMIRGLDRDNFYITYEPVGHMLRNSRGITPRNNVLIDTLWGIAGTIAFPIWRRISPDSEVRAEAKKILGARKMQEGSS</sequence>
<keyword evidence="7" id="KW-0560">Oxidoreductase</keyword>
<accession>U5HIX3</accession>
<keyword evidence="13" id="KW-0812">Transmembrane</keyword>
<dbReference type="OMA" id="ESHVNIQ"/>
<keyword evidence="4" id="KW-0256">Endoplasmic reticulum</keyword>
<dbReference type="Proteomes" id="UP000017200">
    <property type="component" value="Unassembled WGS sequence"/>
</dbReference>
<evidence type="ECO:0000256" key="1">
    <source>
        <dbReference type="ARBA" id="ARBA00004240"/>
    </source>
</evidence>
<evidence type="ECO:0000256" key="3">
    <source>
        <dbReference type="ARBA" id="ARBA00004991"/>
    </source>
</evidence>
<dbReference type="PANTHER" id="PTHR43550:SF3">
    <property type="entry name" value="3-KETODIHYDROSPHINGOSINE REDUCTASE"/>
    <property type="match status" value="1"/>
</dbReference>
<feature type="transmembrane region" description="Helical" evidence="13">
    <location>
        <begin position="87"/>
        <end position="110"/>
    </location>
</feature>
<evidence type="ECO:0000256" key="12">
    <source>
        <dbReference type="SAM" id="MobiDB-lite"/>
    </source>
</evidence>
<organism evidence="14">
    <name type="scientific">Microbotryum lychnidis-dioicae (strain p1A1 Lamole / MvSl-1064)</name>
    <name type="common">Anther smut fungus</name>
    <dbReference type="NCBI Taxonomy" id="683840"/>
    <lineage>
        <taxon>Eukaryota</taxon>
        <taxon>Fungi</taxon>
        <taxon>Dikarya</taxon>
        <taxon>Basidiomycota</taxon>
        <taxon>Pucciniomycotina</taxon>
        <taxon>Microbotryomycetes</taxon>
        <taxon>Microbotryales</taxon>
        <taxon>Microbotryaceae</taxon>
        <taxon>Microbotryum</taxon>
    </lineage>
</organism>
<dbReference type="InterPro" id="IPR036291">
    <property type="entry name" value="NAD(P)-bd_dom_sf"/>
</dbReference>
<evidence type="ECO:0000313" key="14">
    <source>
        <dbReference type="EMBL" id="KDE02476.1"/>
    </source>
</evidence>
<comment type="function">
    <text evidence="10">Catalyzes the reduction of 3'-oxosphinganine (3-ketodihydrosphingosine/KDS) to sphinganine (dihydrosphingosine/DHS), the second step of de novo sphingolipid biosynthesis.</text>
</comment>
<keyword evidence="8" id="KW-0443">Lipid metabolism</keyword>
<dbReference type="GO" id="GO:0006666">
    <property type="term" value="P:3-keto-sphinganine metabolic process"/>
    <property type="evidence" value="ECO:0007669"/>
    <property type="project" value="InterPro"/>
</dbReference>
<evidence type="ECO:0000256" key="4">
    <source>
        <dbReference type="ARBA" id="ARBA00022824"/>
    </source>
</evidence>
<gene>
    <name evidence="14" type="ORF">MVLG_06971</name>
</gene>
<name>U5HIX3_USTV1</name>
<evidence type="ECO:0000256" key="8">
    <source>
        <dbReference type="ARBA" id="ARBA00023098"/>
    </source>
</evidence>
<dbReference type="FunCoup" id="U5HIX3">
    <property type="interactions" value="102"/>
</dbReference>
<reference evidence="14" key="2">
    <citation type="submission" date="2010-11" db="EMBL/GenBank/DDBJ databases">
        <authorList>
            <consortium name="The Broad Institute Genome Sequencing Platform"/>
            <person name="Earl A."/>
            <person name="Ward D."/>
            <person name="Feldgarden M."/>
            <person name="Gevers D."/>
            <person name="Butler R."/>
            <person name="Young S.K."/>
            <person name="Zeng Q."/>
            <person name="Gargeya S."/>
            <person name="Fitzgerald M."/>
            <person name="Haas B."/>
            <person name="Abouelleil A."/>
            <person name="Alvarado L."/>
            <person name="Arachchi H.M."/>
            <person name="Berlin A."/>
            <person name="Brown A."/>
            <person name="Chapman S.B."/>
            <person name="Chen Z."/>
            <person name="Dunbar C."/>
            <person name="Freedman E."/>
            <person name="Gearin G."/>
            <person name="Gellesch M."/>
            <person name="Goldberg J."/>
            <person name="Griggs A."/>
            <person name="Gujja S."/>
            <person name="Heilman E."/>
            <person name="Heiman D."/>
            <person name="Howarth C."/>
            <person name="Larson L."/>
            <person name="Lui A."/>
            <person name="MacDonald P.J.P."/>
            <person name="Mehta T."/>
            <person name="Montmayeur A."/>
            <person name="Murphy C."/>
            <person name="Neiman D."/>
            <person name="Pearson M."/>
            <person name="Priest M."/>
            <person name="Roberts A."/>
            <person name="Saif S."/>
            <person name="Shea T."/>
            <person name="Shenoy N."/>
            <person name="Sisk P."/>
            <person name="Stolte C."/>
            <person name="Sykes S."/>
            <person name="White J."/>
            <person name="Yandava C."/>
            <person name="Wortman J."/>
            <person name="Nusbaum C."/>
            <person name="Birren B."/>
        </authorList>
    </citation>
    <scope>NUCLEOTIDE SEQUENCE</scope>
    <source>
        <strain evidence="14">P1A1 Lamole</strain>
    </source>
</reference>
<evidence type="ECO:0000256" key="2">
    <source>
        <dbReference type="ARBA" id="ARBA00004760"/>
    </source>
</evidence>
<evidence type="ECO:0000256" key="13">
    <source>
        <dbReference type="SAM" id="Phobius"/>
    </source>
</evidence>
<dbReference type="CDD" id="cd08939">
    <property type="entry name" value="KDSR-like_SDR_c"/>
    <property type="match status" value="1"/>
</dbReference>
<evidence type="ECO:0000256" key="11">
    <source>
        <dbReference type="ARBA" id="ARBA00048930"/>
    </source>
</evidence>
<comment type="catalytic activity">
    <reaction evidence="11">
        <text>sphinganine + NADP(+) = 3-oxosphinganine + NADPH + H(+)</text>
        <dbReference type="Rhea" id="RHEA:22640"/>
        <dbReference type="ChEBI" id="CHEBI:15378"/>
        <dbReference type="ChEBI" id="CHEBI:57783"/>
        <dbReference type="ChEBI" id="CHEBI:57817"/>
        <dbReference type="ChEBI" id="CHEBI:58299"/>
        <dbReference type="ChEBI" id="CHEBI:58349"/>
        <dbReference type="EC" id="1.1.1.102"/>
    </reaction>
    <physiologicalReaction direction="right-to-left" evidence="11">
        <dbReference type="Rhea" id="RHEA:22642"/>
    </physiologicalReaction>
</comment>
<dbReference type="EMBL" id="AEIJ01000956">
    <property type="status" value="NOT_ANNOTATED_CDS"/>
    <property type="molecule type" value="Genomic_DNA"/>
</dbReference>
<feature type="compositionally biased region" description="Polar residues" evidence="12">
    <location>
        <begin position="44"/>
        <end position="64"/>
    </location>
</feature>
<comment type="pathway">
    <text evidence="3">Sphingolipid metabolism.</text>
</comment>
<feature type="transmembrane region" description="Helical" evidence="13">
    <location>
        <begin position="293"/>
        <end position="312"/>
    </location>
</feature>
<comment type="subcellular location">
    <subcellularLocation>
        <location evidence="1">Endoplasmic reticulum</location>
    </subcellularLocation>
</comment>
<keyword evidence="5" id="KW-0521">NADP</keyword>
<dbReference type="GO" id="GO:0005789">
    <property type="term" value="C:endoplasmic reticulum membrane"/>
    <property type="evidence" value="ECO:0007669"/>
    <property type="project" value="TreeGrafter"/>
</dbReference>
<dbReference type="Pfam" id="PF00106">
    <property type="entry name" value="adh_short"/>
    <property type="match status" value="1"/>
</dbReference>
<dbReference type="PRINTS" id="PR00081">
    <property type="entry name" value="GDHRDH"/>
</dbReference>
<feature type="region of interest" description="Disordered" evidence="12">
    <location>
        <begin position="27"/>
        <end position="64"/>
    </location>
</feature>
<evidence type="ECO:0000256" key="6">
    <source>
        <dbReference type="ARBA" id="ARBA00022919"/>
    </source>
</evidence>
<dbReference type="EC" id="1.1.1.102" evidence="9"/>
<keyword evidence="16" id="KW-1185">Reference proteome</keyword>
<feature type="transmembrane region" description="Helical" evidence="13">
    <location>
        <begin position="255"/>
        <end position="273"/>
    </location>
</feature>
<dbReference type="PANTHER" id="PTHR43550">
    <property type="entry name" value="3-KETODIHYDROSPHINGOSINE REDUCTASE"/>
    <property type="match status" value="1"/>
</dbReference>
<dbReference type="InterPro" id="IPR045022">
    <property type="entry name" value="KDSR-like"/>
</dbReference>
<reference evidence="15" key="4">
    <citation type="submission" date="2015-06" db="UniProtKB">
        <authorList>
            <consortium name="EnsemblFungi"/>
        </authorList>
    </citation>
    <scope>IDENTIFICATION</scope>
</reference>
<evidence type="ECO:0000256" key="5">
    <source>
        <dbReference type="ARBA" id="ARBA00022857"/>
    </source>
</evidence>
<dbReference type="Gene3D" id="3.40.50.720">
    <property type="entry name" value="NAD(P)-binding Rossmann-like Domain"/>
    <property type="match status" value="1"/>
</dbReference>
<dbReference type="STRING" id="683840.U5HIX3"/>
<dbReference type="GO" id="GO:0030148">
    <property type="term" value="P:sphingolipid biosynthetic process"/>
    <property type="evidence" value="ECO:0007669"/>
    <property type="project" value="InterPro"/>
</dbReference>
<dbReference type="OrthoDB" id="10267115at2759"/>
<dbReference type="InterPro" id="IPR002347">
    <property type="entry name" value="SDR_fam"/>
</dbReference>
<dbReference type="AlphaFoldDB" id="U5HIX3"/>
<evidence type="ECO:0000256" key="9">
    <source>
        <dbReference type="ARBA" id="ARBA00026112"/>
    </source>
</evidence>